<protein>
    <submittedName>
        <fullName evidence="1">Uncharacterized protein</fullName>
    </submittedName>
</protein>
<dbReference type="Proteomes" id="UP000001176">
    <property type="component" value="Chromosome"/>
</dbReference>
<accession>A9H6T7</accession>
<sequence length="265" mass="29071">MTNQPYRTANAIPGIVADPAALAPDAVRCLWARPIDGRFLPSVIFRDGTDCPLACAMDELHARQFCQRISAIHDWPVMDHRPKDIGPEVAAEKIWATMPPEYKTRIDDQTCVNMEGIGFMMADMCREYRLPLGVAIHRITERVGSFIAAMVDQGAMTDEDGKENARRAAEGAFARLNEIYAGEGRGPDLATVTPDTLGVMLADYHQSKSSSDDQFQHGMIAALTIALTVWTGRGESEPVAKARADVTMDAAIRHWFRLKGKAVAG</sequence>
<keyword evidence="2" id="KW-1185">Reference proteome</keyword>
<dbReference type="RefSeq" id="WP_012228286.1">
    <property type="nucleotide sequence ID" value="NC_010125.1"/>
</dbReference>
<dbReference type="OrthoDB" id="7282595at2"/>
<dbReference type="AlphaFoldDB" id="A9H6T7"/>
<name>A9H6T7_GLUDA</name>
<proteinExistence type="predicted"/>
<dbReference type="KEGG" id="gdi:GDI3602"/>
<gene>
    <name evidence="1" type="ordered locus">GDI3602</name>
</gene>
<organism evidence="1 2">
    <name type="scientific">Gluconacetobacter diazotrophicus (strain ATCC 49037 / DSM 5601 / CCUG 37298 / CIP 103539 / LMG 7603 / PAl5)</name>
    <dbReference type="NCBI Taxonomy" id="272568"/>
    <lineage>
        <taxon>Bacteria</taxon>
        <taxon>Pseudomonadati</taxon>
        <taxon>Pseudomonadota</taxon>
        <taxon>Alphaproteobacteria</taxon>
        <taxon>Acetobacterales</taxon>
        <taxon>Acetobacteraceae</taxon>
        <taxon>Gluconacetobacter</taxon>
    </lineage>
</organism>
<evidence type="ECO:0000313" key="1">
    <source>
        <dbReference type="EMBL" id="CAP57545.1"/>
    </source>
</evidence>
<evidence type="ECO:0000313" key="2">
    <source>
        <dbReference type="Proteomes" id="UP000001176"/>
    </source>
</evidence>
<dbReference type="EMBL" id="AM889285">
    <property type="protein sequence ID" value="CAP57545.1"/>
    <property type="molecule type" value="Genomic_DNA"/>
</dbReference>
<reference evidence="1 2" key="1">
    <citation type="journal article" date="2009" name="BMC Genomics">
        <title>Complete genome sequence of the sugarcane nitrogen-fixing endophyte Gluconacetobacter diazotrophicus Pal5.</title>
        <authorList>
            <person name="Bertalan M."/>
            <person name="Albano R."/>
            <person name="Padua V."/>
            <person name="Rouws L."/>
            <person name="Rojas C."/>
            <person name="Hemerly A."/>
            <person name="Teixeira K."/>
            <person name="Schwab S."/>
            <person name="Araujo J."/>
            <person name="Oliveira A."/>
            <person name="Franca L."/>
            <person name="Magalhaes V."/>
            <person name="Alqueres S."/>
            <person name="Cardoso A."/>
            <person name="Almeida W."/>
            <person name="Loureiro M.M."/>
            <person name="Nogueira E."/>
            <person name="Cidade D."/>
            <person name="Oliveira D."/>
            <person name="Simao T."/>
            <person name="Macedo J."/>
            <person name="Valadao A."/>
            <person name="Dreschsel M."/>
            <person name="Freitas F."/>
            <person name="Vidal M."/>
            <person name="Guedes H."/>
            <person name="Rodrigues E."/>
            <person name="Meneses C."/>
            <person name="Brioso P."/>
            <person name="Pozzer L."/>
            <person name="Figueiredo D."/>
            <person name="Montano H."/>
            <person name="Junior J."/>
            <person name="Filho G."/>
            <person name="Flores V."/>
            <person name="Ferreira B."/>
            <person name="Branco A."/>
            <person name="Gonzalez P."/>
            <person name="Guillobel H."/>
            <person name="Lemos M."/>
            <person name="Seibel L."/>
            <person name="Macedo J."/>
            <person name="Alves-Ferreira M."/>
            <person name="Sachetto-Martins G."/>
            <person name="Coelho A."/>
            <person name="Santos E."/>
            <person name="Amaral G."/>
            <person name="Neves A."/>
            <person name="Pacheco A.B."/>
            <person name="Carvalho D."/>
            <person name="Lery L."/>
            <person name="Bisch P."/>
            <person name="Rossle S.C."/>
            <person name="Urmenyi T."/>
            <person name="Kruger W.V."/>
            <person name="Martins O."/>
            <person name="Baldani J.I."/>
            <person name="Ferreira P.C."/>
        </authorList>
    </citation>
    <scope>NUCLEOTIDE SEQUENCE [LARGE SCALE GENOMIC DNA]</scope>
    <source>
        <strain evidence="2">ATCC 49037 / DSM 5601 / CCUG 37298 / CIP 103539 / LMG 7603 / PAl5</strain>
    </source>
</reference>